<dbReference type="GeneID" id="109464523"/>
<dbReference type="Proteomes" id="UP000515135">
    <property type="component" value="Unplaced"/>
</dbReference>
<dbReference type="PANTHER" id="PTHR16650">
    <property type="entry name" value="C21ORF13-RELATED"/>
    <property type="match status" value="1"/>
</dbReference>
<feature type="compositionally biased region" description="Basic and acidic residues" evidence="4">
    <location>
        <begin position="911"/>
        <end position="920"/>
    </location>
</feature>
<keyword evidence="8" id="KW-1185">Reference proteome</keyword>
<feature type="compositionally biased region" description="Basic and acidic residues" evidence="4">
    <location>
        <begin position="186"/>
        <end position="196"/>
    </location>
</feature>
<dbReference type="GO" id="GO:0042073">
    <property type="term" value="P:intraciliary transport"/>
    <property type="evidence" value="ECO:0007669"/>
    <property type="project" value="TreeGrafter"/>
</dbReference>
<feature type="compositionally biased region" description="Polar residues" evidence="4">
    <location>
        <begin position="937"/>
        <end position="954"/>
    </location>
</feature>
<feature type="region of interest" description="Disordered" evidence="4">
    <location>
        <begin position="103"/>
        <end position="143"/>
    </location>
</feature>
<feature type="compositionally biased region" description="Polar residues" evidence="4">
    <location>
        <begin position="690"/>
        <end position="699"/>
    </location>
</feature>
<keyword evidence="2 3" id="KW-0175">Coiled coil</keyword>
<proteinExistence type="inferred from homology"/>
<evidence type="ECO:0000256" key="1">
    <source>
        <dbReference type="ARBA" id="ARBA00010229"/>
    </source>
</evidence>
<feature type="region of interest" description="Disordered" evidence="4">
    <location>
        <begin position="911"/>
        <end position="954"/>
    </location>
</feature>
<evidence type="ECO:0000313" key="9">
    <source>
        <dbReference type="RefSeq" id="XP_019617089.1"/>
    </source>
</evidence>
<feature type="compositionally biased region" description="Polar residues" evidence="4">
    <location>
        <begin position="253"/>
        <end position="267"/>
    </location>
</feature>
<protein>
    <submittedName>
        <fullName evidence="9">Trichohyalin-like</fullName>
    </submittedName>
</protein>
<evidence type="ECO:0000259" key="5">
    <source>
        <dbReference type="Pfam" id="PF10568"/>
    </source>
</evidence>
<accession>A0A6P4Y3U6</accession>
<dbReference type="InterPro" id="IPR028933">
    <property type="entry name" value="Lebercilin_dom"/>
</dbReference>
<dbReference type="RefSeq" id="XP_019617089.1">
    <property type="nucleotide sequence ID" value="XM_019761530.1"/>
</dbReference>
<dbReference type="Pfam" id="PF15619">
    <property type="entry name" value="Lebercilin"/>
    <property type="match status" value="1"/>
</dbReference>
<evidence type="ECO:0000313" key="8">
    <source>
        <dbReference type="Proteomes" id="UP000515135"/>
    </source>
</evidence>
<dbReference type="OrthoDB" id="198787at2759"/>
<evidence type="ECO:0000256" key="2">
    <source>
        <dbReference type="ARBA" id="ARBA00023054"/>
    </source>
</evidence>
<reference evidence="9" key="1">
    <citation type="submission" date="2025-08" db="UniProtKB">
        <authorList>
            <consortium name="RefSeq"/>
        </authorList>
    </citation>
    <scope>IDENTIFICATION</scope>
    <source>
        <tissue evidence="9">Gonad</tissue>
    </source>
</reference>
<dbReference type="Pfam" id="PF10568">
    <property type="entry name" value="Tom37"/>
    <property type="match status" value="1"/>
</dbReference>
<comment type="similarity">
    <text evidence="1">Belongs to the LCA5 family.</text>
</comment>
<feature type="region of interest" description="Disordered" evidence="4">
    <location>
        <begin position="364"/>
        <end position="486"/>
    </location>
</feature>
<feature type="compositionally biased region" description="Basic and acidic residues" evidence="4">
    <location>
        <begin position="716"/>
        <end position="824"/>
    </location>
</feature>
<organism evidence="8 9">
    <name type="scientific">Branchiostoma belcheri</name>
    <name type="common">Amphioxus</name>
    <dbReference type="NCBI Taxonomy" id="7741"/>
    <lineage>
        <taxon>Eukaryota</taxon>
        <taxon>Metazoa</taxon>
        <taxon>Chordata</taxon>
        <taxon>Cephalochordata</taxon>
        <taxon>Leptocardii</taxon>
        <taxon>Amphioxiformes</taxon>
        <taxon>Branchiostomatidae</taxon>
        <taxon>Branchiostoma</taxon>
    </lineage>
</organism>
<dbReference type="PANTHER" id="PTHR16650:SF6">
    <property type="entry name" value="GH21622P"/>
    <property type="match status" value="1"/>
</dbReference>
<feature type="domain" description="Mitochondrial outer membrane transport complex Sam37/metaxin N-terminal" evidence="5">
    <location>
        <begin position="1"/>
        <end position="51"/>
    </location>
</feature>
<dbReference type="GO" id="GO:0001401">
    <property type="term" value="C:SAM complex"/>
    <property type="evidence" value="ECO:0007669"/>
    <property type="project" value="InterPro"/>
</dbReference>
<feature type="compositionally biased region" description="Basic and acidic residues" evidence="4">
    <location>
        <begin position="113"/>
        <end position="131"/>
    </location>
</feature>
<feature type="compositionally biased region" description="Polar residues" evidence="4">
    <location>
        <begin position="282"/>
        <end position="297"/>
    </location>
</feature>
<feature type="domain" description="Lebercilin" evidence="6">
    <location>
        <begin position="488"/>
        <end position="678"/>
    </location>
</feature>
<feature type="region of interest" description="Disordered" evidence="4">
    <location>
        <begin position="253"/>
        <end position="297"/>
    </location>
</feature>
<dbReference type="KEGG" id="bbel:109464523"/>
<dbReference type="InterPro" id="IPR019564">
    <property type="entry name" value="Sam37/metaxin_N"/>
</dbReference>
<feature type="region of interest" description="Disordered" evidence="4">
    <location>
        <begin position="690"/>
        <end position="709"/>
    </location>
</feature>
<dbReference type="InterPro" id="IPR033468">
    <property type="entry name" value="Metaxin_GST"/>
</dbReference>
<dbReference type="Pfam" id="PF17171">
    <property type="entry name" value="GST_C_6"/>
    <property type="match status" value="1"/>
</dbReference>
<dbReference type="GO" id="GO:0005930">
    <property type="term" value="C:axoneme"/>
    <property type="evidence" value="ECO:0007669"/>
    <property type="project" value="TreeGrafter"/>
</dbReference>
<feature type="compositionally biased region" description="Basic and acidic residues" evidence="4">
    <location>
        <begin position="700"/>
        <end position="709"/>
    </location>
</feature>
<dbReference type="AlphaFoldDB" id="A0A6P4Y3U6"/>
<evidence type="ECO:0000259" key="6">
    <source>
        <dbReference type="Pfam" id="PF15619"/>
    </source>
</evidence>
<feature type="compositionally biased region" description="Basic and acidic residues" evidence="4">
    <location>
        <begin position="831"/>
        <end position="896"/>
    </location>
</feature>
<feature type="region of interest" description="Disordered" evidence="4">
    <location>
        <begin position="716"/>
        <end position="896"/>
    </location>
</feature>
<feature type="region of interest" description="Disordered" evidence="4">
    <location>
        <begin position="183"/>
        <end position="228"/>
    </location>
</feature>
<name>A0A6P4Y3U6_BRABE</name>
<feature type="domain" description="Metaxin glutathione S-transferase" evidence="7">
    <location>
        <begin position="316"/>
        <end position="360"/>
    </location>
</feature>
<evidence type="ECO:0000256" key="3">
    <source>
        <dbReference type="SAM" id="Coils"/>
    </source>
</evidence>
<evidence type="ECO:0000259" key="7">
    <source>
        <dbReference type="Pfam" id="PF17171"/>
    </source>
</evidence>
<dbReference type="InterPro" id="IPR026188">
    <property type="entry name" value="Lebercilin-like"/>
</dbReference>
<evidence type="ECO:0000256" key="4">
    <source>
        <dbReference type="SAM" id="MobiDB-lite"/>
    </source>
</evidence>
<feature type="coiled-coil region" evidence="3">
    <location>
        <begin position="549"/>
        <end position="631"/>
    </location>
</feature>
<feature type="compositionally biased region" description="Basic residues" evidence="4">
    <location>
        <begin position="921"/>
        <end position="931"/>
    </location>
</feature>
<sequence length="954" mass="111080">MKAYMSLVENVLKPAELWSSWCDEDTAYQVTKPRYGSPYPWPLNSLLARRKQRAVWTIVRALGWRDKTAEQVYDEVNRCCLALSNRLGSSNYFFGHHQPNKAINGTKAPLKRQQAEEKEQAPESESQKKAPSDGNKMKSKLGGRRRWPKIYVDKQQSVEEVEFVEKTYEEDLDGIVTESVSTSIVEQRRDQKDKGGAADSLRAARKPNGIVGRWNPEGAVEKSNPDENASLVGRENQINSAVKAEKELQAQAGQKNVVKTPQHNGSVVNKDGGDGEDLGAQKTANGTVSPRQNGKYIPQSSRDVFAMVHQEERDDGTKPTELDALVFGHLHSLLTPDLSHPRLQQAVQQHDNLAAFCHRVARNEDPMTSHQKPRVVRYLGTRPTGTESTSPKKPESLRLQKLKSGSQSDYIETVTEESSSMSSAASRNPSEDETTADGGNVETTADGKRSFQVLSVKGQANQPYSLPKTRKKERRTDKRRPQTHPPEVVQRLLQDRAVKITDLKSQVKYLRGKIIDVDHENELLRGVLKKQKAALTNFESPDKYFAKMMQQHKDDVRDLRGEIREENKGRELEKEISEKSQQLWEANSEVSRLEQLIEKQLPEMEEGRRRLASAEDRLLRTTQKLSTLENEIEAASAFGRKRYVAEVVKHRETRESVTIMEEECEKIRLRIREREKELEIRNIYHQRIQQARNGVSKATTTDDLREHARLWREAEERERREAEERKRQEEKKRKELEDMKRLEEAKRQAEIDKKKRAEELERKRQEQERLKHEQEEKERMEKELRELEERERKEREKKTREERRRRERAERDARERKRREEERMKKLRARQKAEEDAQRKAKEESERKALEEAERRAREEAERRAREEAERLAREEAERKAREEAERQAREEAEEKVKYLQAQLRRVETLIKEKTEESLKKKQHKTKRTFRNLHAGMSSQGPLSSSRGASNKTK</sequence>
<gene>
    <name evidence="9" type="primary">LOC109464523</name>
</gene>